<accession>A0A9D5C8Q6</accession>
<comment type="caution">
    <text evidence="2">The sequence shown here is derived from an EMBL/GenBank/DDBJ whole genome shotgun (WGS) entry which is preliminary data.</text>
</comment>
<dbReference type="AlphaFoldDB" id="A0A9D5C8Q6"/>
<reference evidence="2" key="1">
    <citation type="submission" date="2021-03" db="EMBL/GenBank/DDBJ databases">
        <authorList>
            <person name="Li Z."/>
            <person name="Yang C."/>
        </authorList>
    </citation>
    <scope>NUCLEOTIDE SEQUENCE</scope>
    <source>
        <strain evidence="2">Dzin_1.0</strain>
        <tissue evidence="2">Leaf</tissue>
    </source>
</reference>
<evidence type="ECO:0000313" key="3">
    <source>
        <dbReference type="Proteomes" id="UP001085076"/>
    </source>
</evidence>
<evidence type="ECO:0000313" key="2">
    <source>
        <dbReference type="EMBL" id="KAJ0968393.1"/>
    </source>
</evidence>
<dbReference type="EMBL" id="JAGGNH010000007">
    <property type="protein sequence ID" value="KAJ0968393.1"/>
    <property type="molecule type" value="Genomic_DNA"/>
</dbReference>
<gene>
    <name evidence="2" type="ORF">J5N97_025310</name>
</gene>
<sequence>MADGHWRRADPRLQAVADSSRSPVAAAVKRQRSEYAVLSASPEFYGYYPCDEDWIPYHVTRDTESIGASCDCYLRSGISSYDTGESVTAMTGGMGSHHDSVLENQNVRYNSNGRQETPLLPDTSSTIYMDGLRADCTCRAVAHIFCPFVGFREVRLVRKEFDHPGADPLVLCFVDFGLAAVVQEALQESSVLHHALLV</sequence>
<dbReference type="InterPro" id="IPR035979">
    <property type="entry name" value="RBD_domain_sf"/>
</dbReference>
<evidence type="ECO:0008006" key="4">
    <source>
        <dbReference type="Google" id="ProtNLM"/>
    </source>
</evidence>
<dbReference type="SUPFAM" id="SSF54928">
    <property type="entry name" value="RNA-binding domain, RBD"/>
    <property type="match status" value="1"/>
</dbReference>
<dbReference type="GO" id="GO:0003723">
    <property type="term" value="F:RNA binding"/>
    <property type="evidence" value="ECO:0007669"/>
    <property type="project" value="UniProtKB-KW"/>
</dbReference>
<dbReference type="Gene3D" id="3.30.70.330">
    <property type="match status" value="1"/>
</dbReference>
<protein>
    <recommendedName>
        <fullName evidence="4">RRM domain-containing protein</fullName>
    </recommendedName>
</protein>
<dbReference type="InterPro" id="IPR012677">
    <property type="entry name" value="Nucleotide-bd_a/b_plait_sf"/>
</dbReference>
<dbReference type="OrthoDB" id="431169at2759"/>
<dbReference type="Proteomes" id="UP001085076">
    <property type="component" value="Miscellaneous, Linkage group lg07"/>
</dbReference>
<name>A0A9D5C8Q6_9LILI</name>
<keyword evidence="1" id="KW-0694">RNA-binding</keyword>
<dbReference type="PANTHER" id="PTHR10501">
    <property type="entry name" value="U1 SMALL NUCLEAR RIBONUCLEOPROTEIN A/U2 SMALL NUCLEAR RIBONUCLEOPROTEIN B"/>
    <property type="match status" value="1"/>
</dbReference>
<keyword evidence="3" id="KW-1185">Reference proteome</keyword>
<reference evidence="2" key="2">
    <citation type="journal article" date="2022" name="Hortic Res">
        <title>The genome of Dioscorea zingiberensis sheds light on the biosynthesis, origin and evolution of the medicinally important diosgenin saponins.</title>
        <authorList>
            <person name="Li Y."/>
            <person name="Tan C."/>
            <person name="Li Z."/>
            <person name="Guo J."/>
            <person name="Li S."/>
            <person name="Chen X."/>
            <person name="Wang C."/>
            <person name="Dai X."/>
            <person name="Yang H."/>
            <person name="Song W."/>
            <person name="Hou L."/>
            <person name="Xu J."/>
            <person name="Tong Z."/>
            <person name="Xu A."/>
            <person name="Yuan X."/>
            <person name="Wang W."/>
            <person name="Yang Q."/>
            <person name="Chen L."/>
            <person name="Sun Z."/>
            <person name="Wang K."/>
            <person name="Pan B."/>
            <person name="Chen J."/>
            <person name="Bao Y."/>
            <person name="Liu F."/>
            <person name="Qi X."/>
            <person name="Gang D.R."/>
            <person name="Wen J."/>
            <person name="Li J."/>
        </authorList>
    </citation>
    <scope>NUCLEOTIDE SEQUENCE</scope>
    <source>
        <strain evidence="2">Dzin_1.0</strain>
    </source>
</reference>
<proteinExistence type="predicted"/>
<organism evidence="2 3">
    <name type="scientific">Dioscorea zingiberensis</name>
    <dbReference type="NCBI Taxonomy" id="325984"/>
    <lineage>
        <taxon>Eukaryota</taxon>
        <taxon>Viridiplantae</taxon>
        <taxon>Streptophyta</taxon>
        <taxon>Embryophyta</taxon>
        <taxon>Tracheophyta</taxon>
        <taxon>Spermatophyta</taxon>
        <taxon>Magnoliopsida</taxon>
        <taxon>Liliopsida</taxon>
        <taxon>Dioscoreales</taxon>
        <taxon>Dioscoreaceae</taxon>
        <taxon>Dioscorea</taxon>
    </lineage>
</organism>
<evidence type="ECO:0000256" key="1">
    <source>
        <dbReference type="ARBA" id="ARBA00022884"/>
    </source>
</evidence>